<dbReference type="GO" id="GO:0003723">
    <property type="term" value="F:RNA binding"/>
    <property type="evidence" value="ECO:0007669"/>
    <property type="project" value="TreeGrafter"/>
</dbReference>
<dbReference type="GO" id="GO:0070383">
    <property type="term" value="P:DNA cytosine deamination"/>
    <property type="evidence" value="ECO:0007669"/>
    <property type="project" value="TreeGrafter"/>
</dbReference>
<dbReference type="FunFam" id="3.40.140.10:FF:000029">
    <property type="entry name" value="DNA dC-&gt;dU-editing enzyme APOBEC-3G"/>
    <property type="match status" value="1"/>
</dbReference>
<feature type="domain" description="CMP/dCMP-type deaminase" evidence="11">
    <location>
        <begin position="21"/>
        <end position="128"/>
    </location>
</feature>
<dbReference type="GO" id="GO:0051607">
    <property type="term" value="P:defense response to virus"/>
    <property type="evidence" value="ECO:0007669"/>
    <property type="project" value="UniProtKB-KW"/>
</dbReference>
<evidence type="ECO:0000256" key="7">
    <source>
        <dbReference type="ARBA" id="ARBA00022859"/>
    </source>
</evidence>
<evidence type="ECO:0000256" key="3">
    <source>
        <dbReference type="ARBA" id="ARBA00022588"/>
    </source>
</evidence>
<evidence type="ECO:0000256" key="10">
    <source>
        <dbReference type="ARBA" id="ARBA00049114"/>
    </source>
</evidence>
<dbReference type="GO" id="GO:0000932">
    <property type="term" value="C:P-body"/>
    <property type="evidence" value="ECO:0007669"/>
    <property type="project" value="TreeGrafter"/>
</dbReference>
<sequence length="365" mass="43805">MKLLFRKTFYFHFQNLLFASGRNTTFLCCRVDKVERHGTVPLVSGVFTHQVWSSYHAESHFLLWFQKNFLSLDKDFQVTWYLSWSPCPACAKQVADFLAVHRNVSLTIFSARLYYFWDPEFRDGLHRLFEKGARVAIMSPKDFENCWEGFVFNEGRDFRPWDNMVENYQSLRITLQEILRYPMERLFRKTFYFHFQNRLYASRRNTTFLCYRVDREERPGTVSLARGVWRNQVHPTCHAELRFLSWFQSNMLCPNKDFQVTWYLSWSPCPNCAKQVADFLAAHRNVSLTILTARLYYFWDQKFRNGLRRLCEEGARVAIMSPQDFKNCWEDFVWNKGWNFTPRFNVGRNYQLLASRLEEILGPHS</sequence>
<evidence type="ECO:0000313" key="13">
    <source>
        <dbReference type="Proteomes" id="UP000011518"/>
    </source>
</evidence>
<keyword evidence="6" id="KW-0862">Zinc</keyword>
<dbReference type="EMBL" id="KB320729">
    <property type="protein sequence ID" value="ELW64467.1"/>
    <property type="molecule type" value="Genomic_DNA"/>
</dbReference>
<comment type="cofactor">
    <cofactor evidence="1">
        <name>Zn(2+)</name>
        <dbReference type="ChEBI" id="CHEBI:29105"/>
    </cofactor>
</comment>
<dbReference type="InterPro" id="IPR002125">
    <property type="entry name" value="CMP_dCMP_dom"/>
</dbReference>
<dbReference type="Pfam" id="PF18772">
    <property type="entry name" value="APOBEC2"/>
    <property type="match status" value="1"/>
</dbReference>
<evidence type="ECO:0000256" key="5">
    <source>
        <dbReference type="ARBA" id="ARBA00022801"/>
    </source>
</evidence>
<evidence type="ECO:0000256" key="2">
    <source>
        <dbReference type="ARBA" id="ARBA00006576"/>
    </source>
</evidence>
<evidence type="ECO:0000256" key="4">
    <source>
        <dbReference type="ARBA" id="ARBA00022723"/>
    </source>
</evidence>
<protein>
    <recommendedName>
        <fullName evidence="9">single-stranded DNA cytosine deaminase</fullName>
        <ecNumber evidence="9">3.5.4.38</ecNumber>
    </recommendedName>
</protein>
<dbReference type="GO" id="GO:0016554">
    <property type="term" value="P:cytidine to uridine editing"/>
    <property type="evidence" value="ECO:0007669"/>
    <property type="project" value="TreeGrafter"/>
</dbReference>
<dbReference type="FunCoup" id="L9KTG4">
    <property type="interactions" value="862"/>
</dbReference>
<evidence type="ECO:0000256" key="9">
    <source>
        <dbReference type="ARBA" id="ARBA00029489"/>
    </source>
</evidence>
<dbReference type="GO" id="GO:0045869">
    <property type="term" value="P:negative regulation of single stranded viral RNA replication via double stranded DNA intermediate"/>
    <property type="evidence" value="ECO:0007669"/>
    <property type="project" value="TreeGrafter"/>
</dbReference>
<keyword evidence="5" id="KW-0378">Hydrolase</keyword>
<organism evidence="12 13">
    <name type="scientific">Tupaia chinensis</name>
    <name type="common">Chinese tree shrew</name>
    <name type="synonym">Tupaia belangeri chinensis</name>
    <dbReference type="NCBI Taxonomy" id="246437"/>
    <lineage>
        <taxon>Eukaryota</taxon>
        <taxon>Metazoa</taxon>
        <taxon>Chordata</taxon>
        <taxon>Craniata</taxon>
        <taxon>Vertebrata</taxon>
        <taxon>Euteleostomi</taxon>
        <taxon>Mammalia</taxon>
        <taxon>Eutheria</taxon>
        <taxon>Euarchontoglires</taxon>
        <taxon>Scandentia</taxon>
        <taxon>Tupaiidae</taxon>
        <taxon>Tupaia</taxon>
    </lineage>
</organism>
<comment type="catalytic activity">
    <reaction evidence="10">
        <text>a 2'-deoxycytidine in single-stranded DNA + H2O + H(+) = a 2'-deoxyuridine in single-stranded DNA + NH4(+)</text>
        <dbReference type="Rhea" id="RHEA:50948"/>
        <dbReference type="Rhea" id="RHEA-COMP:12846"/>
        <dbReference type="Rhea" id="RHEA-COMP:12847"/>
        <dbReference type="ChEBI" id="CHEBI:15377"/>
        <dbReference type="ChEBI" id="CHEBI:15378"/>
        <dbReference type="ChEBI" id="CHEBI:28938"/>
        <dbReference type="ChEBI" id="CHEBI:85452"/>
        <dbReference type="ChEBI" id="CHEBI:133902"/>
        <dbReference type="EC" id="3.5.4.38"/>
    </reaction>
</comment>
<evidence type="ECO:0000313" key="12">
    <source>
        <dbReference type="EMBL" id="ELW64467.1"/>
    </source>
</evidence>
<keyword evidence="4" id="KW-0479">Metal-binding</keyword>
<dbReference type="InterPro" id="IPR050610">
    <property type="entry name" value="APOBEC_Cyt_Deaminase"/>
</dbReference>
<evidence type="ECO:0000259" key="11">
    <source>
        <dbReference type="PROSITE" id="PS51747"/>
    </source>
</evidence>
<dbReference type="GO" id="GO:0005634">
    <property type="term" value="C:nucleus"/>
    <property type="evidence" value="ECO:0007669"/>
    <property type="project" value="TreeGrafter"/>
</dbReference>
<evidence type="ECO:0000256" key="1">
    <source>
        <dbReference type="ARBA" id="ARBA00001947"/>
    </source>
</evidence>
<dbReference type="GO" id="GO:0008270">
    <property type="term" value="F:zinc ion binding"/>
    <property type="evidence" value="ECO:0007669"/>
    <property type="project" value="InterPro"/>
</dbReference>
<keyword evidence="8" id="KW-0051">Antiviral defense</keyword>
<evidence type="ECO:0000256" key="6">
    <source>
        <dbReference type="ARBA" id="ARBA00022833"/>
    </source>
</evidence>
<dbReference type="InterPro" id="IPR016192">
    <property type="entry name" value="APOBEC/CMP_deaminase_Zn-bd"/>
</dbReference>
<comment type="similarity">
    <text evidence="2">Belongs to the cytidine and deoxycytidylate deaminase family.</text>
</comment>
<dbReference type="PANTHER" id="PTHR13857:SF45">
    <property type="entry name" value="DNA DC-DU-EDITING ENZYME APOBEC-3F"/>
    <property type="match status" value="1"/>
</dbReference>
<dbReference type="PROSITE" id="PS00903">
    <property type="entry name" value="CYT_DCMP_DEAMINASES_1"/>
    <property type="match status" value="2"/>
</dbReference>
<dbReference type="eggNOG" id="KOG4075">
    <property type="taxonomic scope" value="Eukaryota"/>
</dbReference>
<keyword evidence="3" id="KW-0399">Innate immunity</keyword>
<dbReference type="InParanoid" id="L9KTG4"/>
<dbReference type="PROSITE" id="PS51747">
    <property type="entry name" value="CYT_DCMP_DEAMINASES_2"/>
    <property type="match status" value="2"/>
</dbReference>
<evidence type="ECO:0000256" key="8">
    <source>
        <dbReference type="ARBA" id="ARBA00023118"/>
    </source>
</evidence>
<gene>
    <name evidence="12" type="ORF">TREES_T100011988</name>
</gene>
<dbReference type="AlphaFoldDB" id="L9KTG4"/>
<dbReference type="CDD" id="cd01283">
    <property type="entry name" value="cytidine_deaminase"/>
    <property type="match status" value="2"/>
</dbReference>
<dbReference type="STRING" id="246437.L9KTG4"/>
<reference evidence="13" key="1">
    <citation type="submission" date="2012-07" db="EMBL/GenBank/DDBJ databases">
        <title>Genome of the Chinese tree shrew, a rising model animal genetically related to primates.</title>
        <authorList>
            <person name="Zhang G."/>
            <person name="Fan Y."/>
            <person name="Yao Y."/>
            <person name="Huang Z."/>
        </authorList>
    </citation>
    <scope>NUCLEOTIDE SEQUENCE [LARGE SCALE GENOMIC DNA]</scope>
</reference>
<reference evidence="13" key="2">
    <citation type="journal article" date="2013" name="Nat. Commun.">
        <title>Genome of the Chinese tree shrew.</title>
        <authorList>
            <person name="Fan Y."/>
            <person name="Huang Z.Y."/>
            <person name="Cao C.C."/>
            <person name="Chen C.S."/>
            <person name="Chen Y.X."/>
            <person name="Fan D.D."/>
            <person name="He J."/>
            <person name="Hou H.L."/>
            <person name="Hu L."/>
            <person name="Hu X.T."/>
            <person name="Jiang X.T."/>
            <person name="Lai R."/>
            <person name="Lang Y.S."/>
            <person name="Liang B."/>
            <person name="Liao S.G."/>
            <person name="Mu D."/>
            <person name="Ma Y.Y."/>
            <person name="Niu Y.Y."/>
            <person name="Sun X.Q."/>
            <person name="Xia J.Q."/>
            <person name="Xiao J."/>
            <person name="Xiong Z.Q."/>
            <person name="Xu L."/>
            <person name="Yang L."/>
            <person name="Zhang Y."/>
            <person name="Zhao W."/>
            <person name="Zhao X.D."/>
            <person name="Zheng Y.T."/>
            <person name="Zhou J.M."/>
            <person name="Zhu Y.B."/>
            <person name="Zhang G.J."/>
            <person name="Wang J."/>
            <person name="Yao Y.G."/>
        </authorList>
    </citation>
    <scope>NUCLEOTIDE SEQUENCE [LARGE SCALE GENOMIC DNA]</scope>
</reference>
<dbReference type="PANTHER" id="PTHR13857">
    <property type="entry name" value="MRNA EDITING ENZYME"/>
    <property type="match status" value="1"/>
</dbReference>
<dbReference type="EC" id="3.5.4.38" evidence="9"/>
<name>L9KTG4_TUPCH</name>
<dbReference type="GO" id="GO:0045087">
    <property type="term" value="P:innate immune response"/>
    <property type="evidence" value="ECO:0007669"/>
    <property type="project" value="UniProtKB-KW"/>
</dbReference>
<keyword evidence="7" id="KW-0391">Immunity</keyword>
<feature type="domain" description="CMP/dCMP-type deaminase" evidence="11">
    <location>
        <begin position="203"/>
        <end position="310"/>
    </location>
</feature>
<dbReference type="GO" id="GO:0004126">
    <property type="term" value="F:cytidine deaminase activity"/>
    <property type="evidence" value="ECO:0007669"/>
    <property type="project" value="TreeGrafter"/>
</dbReference>
<accession>L9KTG4</accession>
<dbReference type="SUPFAM" id="SSF53927">
    <property type="entry name" value="Cytidine deaminase-like"/>
    <property type="match status" value="2"/>
</dbReference>
<dbReference type="Pfam" id="PF18782">
    <property type="entry name" value="NAD2"/>
    <property type="match status" value="1"/>
</dbReference>
<dbReference type="Gene3D" id="3.40.140.10">
    <property type="entry name" value="Cytidine Deaminase, domain 2"/>
    <property type="match status" value="2"/>
</dbReference>
<dbReference type="Proteomes" id="UP000011518">
    <property type="component" value="Unassembled WGS sequence"/>
</dbReference>
<proteinExistence type="inferred from homology"/>
<dbReference type="OrthoDB" id="9445293at2759"/>
<dbReference type="InterPro" id="IPR016193">
    <property type="entry name" value="Cytidine_deaminase-like"/>
</dbReference>
<keyword evidence="13" id="KW-1185">Reference proteome</keyword>